<dbReference type="Proteomes" id="UP000270296">
    <property type="component" value="Unassembled WGS sequence"/>
</dbReference>
<gene>
    <name evidence="1" type="ORF">SBAD_LOCUS6459</name>
</gene>
<reference evidence="1 2" key="2">
    <citation type="submission" date="2018-11" db="EMBL/GenBank/DDBJ databases">
        <authorList>
            <consortium name="Pathogen Informatics"/>
        </authorList>
    </citation>
    <scope>NUCLEOTIDE SEQUENCE [LARGE SCALE GENOMIC DNA]</scope>
</reference>
<accession>A0A183IS62</accession>
<dbReference type="EMBL" id="UZAM01009776">
    <property type="protein sequence ID" value="VDP10080.1"/>
    <property type="molecule type" value="Genomic_DNA"/>
</dbReference>
<keyword evidence="2" id="KW-1185">Reference proteome</keyword>
<dbReference type="OrthoDB" id="5979007at2759"/>
<organism evidence="3">
    <name type="scientific">Soboliphyme baturini</name>
    <dbReference type="NCBI Taxonomy" id="241478"/>
    <lineage>
        <taxon>Eukaryota</taxon>
        <taxon>Metazoa</taxon>
        <taxon>Ecdysozoa</taxon>
        <taxon>Nematoda</taxon>
        <taxon>Enoplea</taxon>
        <taxon>Dorylaimia</taxon>
        <taxon>Dioctophymatida</taxon>
        <taxon>Dioctophymatoidea</taxon>
        <taxon>Soboliphymatidae</taxon>
        <taxon>Soboliphyme</taxon>
    </lineage>
</organism>
<sequence>MGNCASAKGGRSPFSRHSSVLPNHEQLIRAFSQLIVKKYAWVLFSHGTAVVIEEYCDQPERLKHTAVQTLRDNCCDQPGTPLSDFNATYLPNLSGWLITYHSNHIRTFIPDEDSYTDSQENNAMTFGLLGRMLRNRDCEDANVIYIHLPRPKSCHSYLPTYSSKG</sequence>
<reference evidence="3" key="1">
    <citation type="submission" date="2016-06" db="UniProtKB">
        <authorList>
            <consortium name="WormBaseParasite"/>
        </authorList>
    </citation>
    <scope>IDENTIFICATION</scope>
</reference>
<evidence type="ECO:0000313" key="3">
    <source>
        <dbReference type="WBParaSite" id="SBAD_0000670801-mRNA-1"/>
    </source>
</evidence>
<dbReference type="AlphaFoldDB" id="A0A183IS62"/>
<name>A0A183IS62_9BILA</name>
<protein>
    <submittedName>
        <fullName evidence="3">Inner membrane protein</fullName>
    </submittedName>
</protein>
<dbReference type="WBParaSite" id="SBAD_0000670801-mRNA-1">
    <property type="protein sequence ID" value="SBAD_0000670801-mRNA-1"/>
    <property type="gene ID" value="SBAD_0000670801"/>
</dbReference>
<evidence type="ECO:0000313" key="2">
    <source>
        <dbReference type="Proteomes" id="UP000270296"/>
    </source>
</evidence>
<proteinExistence type="predicted"/>
<evidence type="ECO:0000313" key="1">
    <source>
        <dbReference type="EMBL" id="VDP10080.1"/>
    </source>
</evidence>